<reference evidence="2 3" key="1">
    <citation type="submission" date="2012-10" db="EMBL/GenBank/DDBJ databases">
        <authorList>
            <person name="Zafar N."/>
            <person name="Inman J."/>
            <person name="Hall N."/>
            <person name="Lorenzi H."/>
            <person name="Caler E."/>
        </authorList>
    </citation>
    <scope>NUCLEOTIDE SEQUENCE [LARGE SCALE GENOMIC DNA]</scope>
    <source>
        <strain evidence="2 3">IP1</strain>
    </source>
</reference>
<dbReference type="OrthoDB" id="26749at2759"/>
<feature type="region of interest" description="Disordered" evidence="1">
    <location>
        <begin position="1"/>
        <end position="20"/>
    </location>
</feature>
<dbReference type="RefSeq" id="XP_004258415.1">
    <property type="nucleotide sequence ID" value="XM_004258367.1"/>
</dbReference>
<sequence length="258" mass="29364">MFPSKTARQQKQERWDDGLPPVPFYSDDLVNISPTSPIQSFKQNLNLSPVPQIEVLCEPEVDDLSPKSPQKVGLKHSVTLNKSRDVRALQTAQECICIALLNKYCSFSFKQPAKKSTVAPQFLRICKVTFSVGDEVDFEDIVKKRCLRVLQDDIIAGIPSKTAQRRFETNKKTEMIHLLIDMLREFGYFFQTRMTVGKSGTVKAENIIEIWKSGIKMFGCKDIEEKGVKVSKYLADQGKNEKEFIIKKNNQSIQKAIV</sequence>
<evidence type="ECO:0000313" key="3">
    <source>
        <dbReference type="Proteomes" id="UP000014680"/>
    </source>
</evidence>
<dbReference type="GeneID" id="14890664"/>
<dbReference type="VEuPathDB" id="AmoebaDB:EIN_206310"/>
<dbReference type="Proteomes" id="UP000014680">
    <property type="component" value="Unassembled WGS sequence"/>
</dbReference>
<accession>A0A0A1U9P3</accession>
<dbReference type="AlphaFoldDB" id="A0A0A1U9P3"/>
<evidence type="ECO:0000313" key="2">
    <source>
        <dbReference type="EMBL" id="ELP91644.1"/>
    </source>
</evidence>
<dbReference type="EMBL" id="KB206455">
    <property type="protein sequence ID" value="ELP91644.1"/>
    <property type="molecule type" value="Genomic_DNA"/>
</dbReference>
<dbReference type="KEGG" id="eiv:EIN_206310"/>
<organism evidence="2 3">
    <name type="scientific">Entamoeba invadens IP1</name>
    <dbReference type="NCBI Taxonomy" id="370355"/>
    <lineage>
        <taxon>Eukaryota</taxon>
        <taxon>Amoebozoa</taxon>
        <taxon>Evosea</taxon>
        <taxon>Archamoebae</taxon>
        <taxon>Mastigamoebida</taxon>
        <taxon>Entamoebidae</taxon>
        <taxon>Entamoeba</taxon>
    </lineage>
</organism>
<proteinExistence type="predicted"/>
<evidence type="ECO:0000256" key="1">
    <source>
        <dbReference type="SAM" id="MobiDB-lite"/>
    </source>
</evidence>
<keyword evidence="3" id="KW-1185">Reference proteome</keyword>
<name>A0A0A1U9P3_ENTIV</name>
<gene>
    <name evidence="2" type="ORF">EIN_206310</name>
</gene>
<protein>
    <submittedName>
        <fullName evidence="2">Uncharacterized protein</fullName>
    </submittedName>
</protein>